<evidence type="ECO:0000313" key="2">
    <source>
        <dbReference type="Proteomes" id="UP000887222"/>
    </source>
</evidence>
<evidence type="ECO:0000313" key="1">
    <source>
        <dbReference type="EMBL" id="GIZ51107.1"/>
    </source>
</evidence>
<reference evidence="1 2" key="1">
    <citation type="journal article" date="2022" name="Int. J. Syst. Evol. Microbiol.">
        <title>Noviherbaspirillum aridicola sp. nov., isolated from an arid soil in Pakistan.</title>
        <authorList>
            <person name="Khan I.U."/>
            <person name="Saqib M."/>
            <person name="Amin A."/>
            <person name="Hussain F."/>
            <person name="Li L."/>
            <person name="Liu Y.H."/>
            <person name="Fang B.Z."/>
            <person name="Ahmed I."/>
            <person name="Li W.J."/>
        </authorList>
    </citation>
    <scope>NUCLEOTIDE SEQUENCE [LARGE SCALE GENOMIC DNA]</scope>
    <source>
        <strain evidence="1 2">NCCP-691</strain>
    </source>
</reference>
<protein>
    <recommendedName>
        <fullName evidence="3">Toxin YhaV</fullName>
    </recommendedName>
</protein>
<sequence>MAPPPQPLVVNGWRIYLHAQFLGQYEGLLDVVEKLRQADAEQYKKKKEAKPLAAITHLIFKVIPEDPGRQEYRQGDTLGEQYKNWFRAKLFQQYSLFFRYDTKSKVIIYGWINDEDTLRLRQ</sequence>
<comment type="caution">
    <text evidence="1">The sequence shown here is derived from an EMBL/GenBank/DDBJ whole genome shotgun (WGS) entry which is preliminary data.</text>
</comment>
<accession>A0ABQ4Q230</accession>
<dbReference type="Proteomes" id="UP000887222">
    <property type="component" value="Unassembled WGS sequence"/>
</dbReference>
<gene>
    <name evidence="1" type="ORF">NCCP691_11210</name>
</gene>
<dbReference type="EMBL" id="BPMK01000004">
    <property type="protein sequence ID" value="GIZ51107.1"/>
    <property type="molecule type" value="Genomic_DNA"/>
</dbReference>
<dbReference type="RefSeq" id="WP_238482334.1">
    <property type="nucleotide sequence ID" value="NZ_BPMK01000004.1"/>
</dbReference>
<keyword evidence="2" id="KW-1185">Reference proteome</keyword>
<organism evidence="1 2">
    <name type="scientific">Noviherbaspirillum aridicola</name>
    <dbReference type="NCBI Taxonomy" id="2849687"/>
    <lineage>
        <taxon>Bacteria</taxon>
        <taxon>Pseudomonadati</taxon>
        <taxon>Pseudomonadota</taxon>
        <taxon>Betaproteobacteria</taxon>
        <taxon>Burkholderiales</taxon>
        <taxon>Oxalobacteraceae</taxon>
        <taxon>Noviherbaspirillum</taxon>
    </lineage>
</organism>
<proteinExistence type="predicted"/>
<dbReference type="Pfam" id="PF11663">
    <property type="entry name" value="Toxin_YhaV"/>
    <property type="match status" value="1"/>
</dbReference>
<name>A0ABQ4Q230_9BURK</name>
<evidence type="ECO:0008006" key="3">
    <source>
        <dbReference type="Google" id="ProtNLM"/>
    </source>
</evidence>
<dbReference type="InterPro" id="IPR021679">
    <property type="entry name" value="Toxin_endonuclease_YhaV"/>
</dbReference>